<dbReference type="Proteomes" id="UP000245021">
    <property type="component" value="Unassembled WGS sequence"/>
</dbReference>
<dbReference type="GO" id="GO:0160105">
    <property type="term" value="F:tRNA (adenine(22)-N1)-methyltransferase activity"/>
    <property type="evidence" value="ECO:0007669"/>
    <property type="project" value="InterPro"/>
</dbReference>
<dbReference type="OrthoDB" id="5881184at2"/>
<keyword evidence="1" id="KW-0489">Methyltransferase</keyword>
<protein>
    <submittedName>
        <fullName evidence="1">SAM-dependent methyltransferase</fullName>
    </submittedName>
</protein>
<name>A0A2R5HG86_9LACT</name>
<dbReference type="SUPFAM" id="SSF53335">
    <property type="entry name" value="S-adenosyl-L-methionine-dependent methyltransferases"/>
    <property type="match status" value="1"/>
</dbReference>
<dbReference type="GO" id="GO:0032259">
    <property type="term" value="P:methylation"/>
    <property type="evidence" value="ECO:0007669"/>
    <property type="project" value="UniProtKB-KW"/>
</dbReference>
<sequence length="227" mass="25620">MSKDTILSKRLKAVASYVPKGARLADIGSDHAYLPVQLVKDGLIDFAIAGEVVKGPFENAQKEVDSESLHNNIYVRLANGLKAVEIEDQVDCVVVAGMGGILISDILDDGLEKLDDVKTLVLQPNNHEEVLRSWLELHNFIIVKEEILLEAGKFYEIIVAQPGQVNLTELDKNYGPHLRKEKSSVFKQKWEKELRTLDKILARLPEERQEKRAEVMAKQKEIQELLK</sequence>
<evidence type="ECO:0000313" key="1">
    <source>
        <dbReference type="EMBL" id="GBG97077.1"/>
    </source>
</evidence>
<dbReference type="EMBL" id="BFFO01000007">
    <property type="protein sequence ID" value="GBG97077.1"/>
    <property type="molecule type" value="Genomic_DNA"/>
</dbReference>
<accession>A0A2R5HG86</accession>
<dbReference type="Gene3D" id="1.10.287.1890">
    <property type="match status" value="1"/>
</dbReference>
<dbReference type="Gene3D" id="3.40.50.150">
    <property type="entry name" value="Vaccinia Virus protein VP39"/>
    <property type="match status" value="1"/>
</dbReference>
<dbReference type="Pfam" id="PF04816">
    <property type="entry name" value="TrmK"/>
    <property type="match status" value="1"/>
</dbReference>
<dbReference type="RefSeq" id="WP_109246040.1">
    <property type="nucleotide sequence ID" value="NZ_BFFO01000007.1"/>
</dbReference>
<keyword evidence="2" id="KW-1185">Reference proteome</keyword>
<dbReference type="PANTHER" id="PTHR38451:SF1">
    <property type="entry name" value="TRNA (ADENINE(22)-N(1))-METHYLTRANSFERASE"/>
    <property type="match status" value="1"/>
</dbReference>
<comment type="caution">
    <text evidence="1">The sequence shown here is derived from an EMBL/GenBank/DDBJ whole genome shotgun (WGS) entry which is preliminary data.</text>
</comment>
<proteinExistence type="predicted"/>
<evidence type="ECO:0000313" key="2">
    <source>
        <dbReference type="Proteomes" id="UP000245021"/>
    </source>
</evidence>
<dbReference type="InterPro" id="IPR006901">
    <property type="entry name" value="TrmK"/>
</dbReference>
<keyword evidence="1" id="KW-0808">Transferase</keyword>
<dbReference type="AlphaFoldDB" id="A0A2R5HG86"/>
<gene>
    <name evidence="1" type="ORF">NtB2_01214</name>
</gene>
<dbReference type="PANTHER" id="PTHR38451">
    <property type="entry name" value="TRNA (ADENINE(22)-N(1))-METHYLTRANSFERASE"/>
    <property type="match status" value="1"/>
</dbReference>
<organism evidence="1 2">
    <name type="scientific">Lactococcus termiticola</name>
    <dbReference type="NCBI Taxonomy" id="2169526"/>
    <lineage>
        <taxon>Bacteria</taxon>
        <taxon>Bacillati</taxon>
        <taxon>Bacillota</taxon>
        <taxon>Bacilli</taxon>
        <taxon>Lactobacillales</taxon>
        <taxon>Streptococcaceae</taxon>
        <taxon>Lactococcus</taxon>
    </lineage>
</organism>
<reference evidence="1 2" key="1">
    <citation type="journal article" date="2018" name="Genome Announc.">
        <title>Draft Genome Sequence of Lactococcus sp. Strain NtB2 (JCM 32569), Isolated from the Gut of the Higher Termite Nasutitermes takasagoensis.</title>
        <authorList>
            <person name="Noda S."/>
            <person name="Aihara C."/>
            <person name="Yuki M."/>
            <person name="Ohkuma M."/>
        </authorList>
    </citation>
    <scope>NUCLEOTIDE SEQUENCE [LARGE SCALE GENOMIC DNA]</scope>
    <source>
        <strain evidence="1 2">NtB2</strain>
    </source>
</reference>
<dbReference type="InterPro" id="IPR029063">
    <property type="entry name" value="SAM-dependent_MTases_sf"/>
</dbReference>
<dbReference type="PIRSF" id="PIRSF018637">
    <property type="entry name" value="TrmK"/>
    <property type="match status" value="1"/>
</dbReference>